<reference evidence="1" key="1">
    <citation type="submission" date="2020-05" db="EMBL/GenBank/DDBJ databases">
        <title>Large-scale comparative analyses of tick genomes elucidate their genetic diversity and vector capacities.</title>
        <authorList>
            <person name="Jia N."/>
            <person name="Wang J."/>
            <person name="Shi W."/>
            <person name="Du L."/>
            <person name="Sun Y."/>
            <person name="Zhan W."/>
            <person name="Jiang J."/>
            <person name="Wang Q."/>
            <person name="Zhang B."/>
            <person name="Ji P."/>
            <person name="Sakyi L.B."/>
            <person name="Cui X."/>
            <person name="Yuan T."/>
            <person name="Jiang B."/>
            <person name="Yang W."/>
            <person name="Lam T.T.-Y."/>
            <person name="Chang Q."/>
            <person name="Ding S."/>
            <person name="Wang X."/>
            <person name="Zhu J."/>
            <person name="Ruan X."/>
            <person name="Zhao L."/>
            <person name="Wei J."/>
            <person name="Que T."/>
            <person name="Du C."/>
            <person name="Cheng J."/>
            <person name="Dai P."/>
            <person name="Han X."/>
            <person name="Huang E."/>
            <person name="Gao Y."/>
            <person name="Liu J."/>
            <person name="Shao H."/>
            <person name="Ye R."/>
            <person name="Li L."/>
            <person name="Wei W."/>
            <person name="Wang X."/>
            <person name="Wang C."/>
            <person name="Yang T."/>
            <person name="Huo Q."/>
            <person name="Li W."/>
            <person name="Guo W."/>
            <person name="Chen H."/>
            <person name="Zhou L."/>
            <person name="Ni X."/>
            <person name="Tian J."/>
            <person name="Zhou Y."/>
            <person name="Sheng Y."/>
            <person name="Liu T."/>
            <person name="Pan Y."/>
            <person name="Xia L."/>
            <person name="Li J."/>
            <person name="Zhao F."/>
            <person name="Cao W."/>
        </authorList>
    </citation>
    <scope>NUCLEOTIDE SEQUENCE</scope>
    <source>
        <strain evidence="1">Dsil-2018</strain>
    </source>
</reference>
<keyword evidence="2" id="KW-1185">Reference proteome</keyword>
<dbReference type="Proteomes" id="UP000821865">
    <property type="component" value="Chromosome 8"/>
</dbReference>
<organism evidence="1 2">
    <name type="scientific">Dermacentor silvarum</name>
    <name type="common">Tick</name>
    <dbReference type="NCBI Taxonomy" id="543639"/>
    <lineage>
        <taxon>Eukaryota</taxon>
        <taxon>Metazoa</taxon>
        <taxon>Ecdysozoa</taxon>
        <taxon>Arthropoda</taxon>
        <taxon>Chelicerata</taxon>
        <taxon>Arachnida</taxon>
        <taxon>Acari</taxon>
        <taxon>Parasitiformes</taxon>
        <taxon>Ixodida</taxon>
        <taxon>Ixodoidea</taxon>
        <taxon>Ixodidae</taxon>
        <taxon>Rhipicephalinae</taxon>
        <taxon>Dermacentor</taxon>
    </lineage>
</organism>
<evidence type="ECO:0000313" key="1">
    <source>
        <dbReference type="EMBL" id="KAH7937438.1"/>
    </source>
</evidence>
<protein>
    <submittedName>
        <fullName evidence="1">Uncharacterized protein</fullName>
    </submittedName>
</protein>
<name>A0ACB8C925_DERSI</name>
<dbReference type="EMBL" id="CM023477">
    <property type="protein sequence ID" value="KAH7937438.1"/>
    <property type="molecule type" value="Genomic_DNA"/>
</dbReference>
<proteinExistence type="predicted"/>
<gene>
    <name evidence="1" type="ORF">HPB49_012439</name>
</gene>
<accession>A0ACB8C925</accession>
<evidence type="ECO:0000313" key="2">
    <source>
        <dbReference type="Proteomes" id="UP000821865"/>
    </source>
</evidence>
<sequence length="520" mass="56969">MSITSSQSTGGRVTYEDVVNVLPFGNTLVVMNVSGAQLRDLLEHGAHRHDAKGEVLPAEFLITAGKTPRSRECHIVGWRAFRRLCHQDTSGRDFLQLVVDRARASIVTTTAQIQELCSEPIRIHELEAALSRTKRRSTPGADGITFQMLRNLEEAGRQRLLEGFNDIWSTGDIPESWRAAVVARILRPRKPATALPSYRPVSLTSAACKVLERVALARLEWIAAQLQFFTEEQTGFRCYCCTADSIADVVATLEDAKRCGDVAMLLLLDVESAFDGLPHTVVEAAMDGLGFSGCLRGFVTAFLSGRTFRVRVGRELSEPRDITSVVPQGSVLSPLLFNPAGITPSRRPIPGPLLHQCGRCGTLGTGTKAVHPGHQEVAAGGPGCGRLRVVYDLQRKPYERVVDALILCADCRVPRYEPLEGARRYRVAALSYIVHGGDNFNFSFVAPTDMYDTGFKDDQIVVHYMNATSPLTTAVDGRVTFLKLPTGQAETSASDARAAPAIYSHLACLLLCVFYMFQDF</sequence>
<comment type="caution">
    <text evidence="1">The sequence shown here is derived from an EMBL/GenBank/DDBJ whole genome shotgun (WGS) entry which is preliminary data.</text>
</comment>